<evidence type="ECO:0000259" key="2">
    <source>
        <dbReference type="Pfam" id="PF01337"/>
    </source>
</evidence>
<evidence type="ECO:0000313" key="3">
    <source>
        <dbReference type="EMBL" id="MVW64103.1"/>
    </source>
</evidence>
<dbReference type="Gene3D" id="3.30.370.10">
    <property type="entry name" value="Barstar-like"/>
    <property type="match status" value="1"/>
</dbReference>
<dbReference type="SUPFAM" id="SSF52038">
    <property type="entry name" value="Barstar-related"/>
    <property type="match status" value="1"/>
</dbReference>
<comment type="caution">
    <text evidence="3">The sequence shown here is derived from an EMBL/GenBank/DDBJ whole genome shotgun (WGS) entry which is preliminary data.</text>
</comment>
<gene>
    <name evidence="3" type="ORF">GPY61_29655</name>
</gene>
<sequence length="108" mass="12256">MATVELNGAAITDAESFHVESQRAFGFPDSYAHTMDSWVDCLSYLRDEDGMSSVRLKKDEVLHIVVTHSEALRERAPDVLEEMAFCIIGINERYEDYGEKAALELELR</sequence>
<dbReference type="InterPro" id="IPR035905">
    <property type="entry name" value="Barstar-like_sf"/>
</dbReference>
<evidence type="ECO:0000313" key="4">
    <source>
        <dbReference type="Proteomes" id="UP000443353"/>
    </source>
</evidence>
<comment type="similarity">
    <text evidence="1">Belongs to the barstar family.</text>
</comment>
<organism evidence="3 4">
    <name type="scientific">Massilia cellulosiltytica</name>
    <dbReference type="NCBI Taxonomy" id="2683234"/>
    <lineage>
        <taxon>Bacteria</taxon>
        <taxon>Pseudomonadati</taxon>
        <taxon>Pseudomonadota</taxon>
        <taxon>Betaproteobacteria</taxon>
        <taxon>Burkholderiales</taxon>
        <taxon>Oxalobacteraceae</taxon>
        <taxon>Telluria group</taxon>
        <taxon>Massilia</taxon>
    </lineage>
</organism>
<feature type="domain" description="Barstar (barnase inhibitor)" evidence="2">
    <location>
        <begin position="1"/>
        <end position="105"/>
    </location>
</feature>
<dbReference type="Pfam" id="PF01337">
    <property type="entry name" value="Barstar"/>
    <property type="match status" value="1"/>
</dbReference>
<reference evidence="3 4" key="1">
    <citation type="submission" date="2019-12" db="EMBL/GenBank/DDBJ databases">
        <authorList>
            <person name="Li C."/>
            <person name="Zhao J."/>
        </authorList>
    </citation>
    <scope>NUCLEOTIDE SEQUENCE [LARGE SCALE GENOMIC DNA]</scope>
    <source>
        <strain evidence="3 4">NEAU-DD11</strain>
    </source>
</reference>
<evidence type="ECO:0000256" key="1">
    <source>
        <dbReference type="ARBA" id="ARBA00006845"/>
    </source>
</evidence>
<dbReference type="Proteomes" id="UP000443353">
    <property type="component" value="Unassembled WGS sequence"/>
</dbReference>
<dbReference type="InterPro" id="IPR000468">
    <property type="entry name" value="Barstar"/>
</dbReference>
<name>A0A7X3G5P4_9BURK</name>
<dbReference type="RefSeq" id="WP_056123988.1">
    <property type="nucleotide sequence ID" value="NZ_CP168562.1"/>
</dbReference>
<dbReference type="AlphaFoldDB" id="A0A7X3G5P4"/>
<protein>
    <submittedName>
        <fullName evidence="3">Barnase inhibitor</fullName>
    </submittedName>
</protein>
<dbReference type="EMBL" id="WSES01000011">
    <property type="protein sequence ID" value="MVW64103.1"/>
    <property type="molecule type" value="Genomic_DNA"/>
</dbReference>
<accession>A0A7X3G5P4</accession>
<proteinExistence type="inferred from homology"/>
<keyword evidence="4" id="KW-1185">Reference proteome</keyword>